<evidence type="ECO:0000313" key="1">
    <source>
        <dbReference type="EMBL" id="SDC69364.1"/>
    </source>
</evidence>
<dbReference type="KEGG" id="pmad:BAY61_01350"/>
<sequence length="137" mass="14910">MELTGADLDRIPARNVRVPVVEFARVWVAAERQLAEDQSWGTFGVVATCRWLAGASVPNITGGREMAKAPVTRRSGSAYEELIAAECQAAEAMLFRRPVPPRVLSQPGWLEAVVATLAWAWRRTGPAPITVPESTRG</sequence>
<proteinExistence type="predicted"/>
<accession>A0A222VIV3</accession>
<name>A0A222VIV3_9PSEU</name>
<dbReference type="OrthoDB" id="3828616at2"/>
<dbReference type="RefSeq" id="WP_091801480.1">
    <property type="nucleotide sequence ID" value="NZ_CP016353.1"/>
</dbReference>
<dbReference type="EMBL" id="FMZE01000003">
    <property type="protein sequence ID" value="SDC69364.1"/>
    <property type="molecule type" value="Genomic_DNA"/>
</dbReference>
<organism evidence="1 2">
    <name type="scientific">Prauserella marina</name>
    <dbReference type="NCBI Taxonomy" id="530584"/>
    <lineage>
        <taxon>Bacteria</taxon>
        <taxon>Bacillati</taxon>
        <taxon>Actinomycetota</taxon>
        <taxon>Actinomycetes</taxon>
        <taxon>Pseudonocardiales</taxon>
        <taxon>Pseudonocardiaceae</taxon>
        <taxon>Prauserella</taxon>
    </lineage>
</organism>
<protein>
    <submittedName>
        <fullName evidence="1">Uncharacterized protein</fullName>
    </submittedName>
</protein>
<dbReference type="AlphaFoldDB" id="A0A222VIV3"/>
<gene>
    <name evidence="1" type="ORF">SAMN05421630_103223</name>
</gene>
<evidence type="ECO:0000313" key="2">
    <source>
        <dbReference type="Proteomes" id="UP000199494"/>
    </source>
</evidence>
<keyword evidence="2" id="KW-1185">Reference proteome</keyword>
<dbReference type="Proteomes" id="UP000199494">
    <property type="component" value="Unassembled WGS sequence"/>
</dbReference>
<reference evidence="1 2" key="1">
    <citation type="submission" date="2016-10" db="EMBL/GenBank/DDBJ databases">
        <authorList>
            <person name="de Groot N.N."/>
        </authorList>
    </citation>
    <scope>NUCLEOTIDE SEQUENCE [LARGE SCALE GENOMIC DNA]</scope>
    <source>
        <strain evidence="1 2">CGMCC 4.5506</strain>
    </source>
</reference>